<proteinExistence type="predicted"/>
<accession>A0AAU9TXQ8</accession>
<sequence length="195" mass="22479">MKQFRNENIIKKLTDEEALSVFIDLDLTKAQYIYLKNVTDERNCFIFPPYYKIQDMKNTCYPPSSTIEIANTYAKILRVQDLLDHTAARILSIDSVYKNGLQHLLLYSKWGCDGSSGQSQYRQKLPEESELISDANLFITSFVPIRLIDEESGAIIWQNPVPSSVRFCRPISIEFCKETPEKIKSVVDEIKTQIV</sequence>
<evidence type="ECO:0000313" key="2">
    <source>
        <dbReference type="Proteomes" id="UP001153954"/>
    </source>
</evidence>
<organism evidence="1 2">
    <name type="scientific">Euphydryas editha</name>
    <name type="common">Edith's checkerspot</name>
    <dbReference type="NCBI Taxonomy" id="104508"/>
    <lineage>
        <taxon>Eukaryota</taxon>
        <taxon>Metazoa</taxon>
        <taxon>Ecdysozoa</taxon>
        <taxon>Arthropoda</taxon>
        <taxon>Hexapoda</taxon>
        <taxon>Insecta</taxon>
        <taxon>Pterygota</taxon>
        <taxon>Neoptera</taxon>
        <taxon>Endopterygota</taxon>
        <taxon>Lepidoptera</taxon>
        <taxon>Glossata</taxon>
        <taxon>Ditrysia</taxon>
        <taxon>Papilionoidea</taxon>
        <taxon>Nymphalidae</taxon>
        <taxon>Nymphalinae</taxon>
        <taxon>Euphydryas</taxon>
    </lineage>
</organism>
<name>A0AAU9TXQ8_EUPED</name>
<evidence type="ECO:0000313" key="1">
    <source>
        <dbReference type="EMBL" id="CAH2091616.1"/>
    </source>
</evidence>
<dbReference type="EMBL" id="CAKOGL010000011">
    <property type="protein sequence ID" value="CAH2091616.1"/>
    <property type="molecule type" value="Genomic_DNA"/>
</dbReference>
<reference evidence="1" key="1">
    <citation type="submission" date="2022-03" db="EMBL/GenBank/DDBJ databases">
        <authorList>
            <person name="Tunstrom K."/>
        </authorList>
    </citation>
    <scope>NUCLEOTIDE SEQUENCE</scope>
</reference>
<comment type="caution">
    <text evidence="1">The sequence shown here is derived from an EMBL/GenBank/DDBJ whole genome shotgun (WGS) entry which is preliminary data.</text>
</comment>
<dbReference type="Proteomes" id="UP001153954">
    <property type="component" value="Unassembled WGS sequence"/>
</dbReference>
<gene>
    <name evidence="1" type="ORF">EEDITHA_LOCUS7465</name>
</gene>
<keyword evidence="2" id="KW-1185">Reference proteome</keyword>
<dbReference type="AlphaFoldDB" id="A0AAU9TXQ8"/>
<protein>
    <submittedName>
        <fullName evidence="1">Uncharacterized protein</fullName>
    </submittedName>
</protein>